<dbReference type="AlphaFoldDB" id="A0A5J5FUA6"/>
<name>A0A5J5FUA6_9BACL</name>
<evidence type="ECO:0000313" key="1">
    <source>
        <dbReference type="EMBL" id="KAA8997226.1"/>
    </source>
</evidence>
<gene>
    <name evidence="1" type="ORF">F4V43_18220</name>
</gene>
<proteinExistence type="predicted"/>
<dbReference type="RefSeq" id="WP_150459691.1">
    <property type="nucleotide sequence ID" value="NZ_VYKK01000030.1"/>
</dbReference>
<dbReference type="Proteomes" id="UP000367750">
    <property type="component" value="Unassembled WGS sequence"/>
</dbReference>
<reference evidence="1 2" key="1">
    <citation type="submission" date="2019-09" db="EMBL/GenBank/DDBJ databases">
        <title>Bacillus ochoae sp. nov., Paenibacillus whitsoniae sp. nov., Paenibacillus spiritus sp. nov. Isolated from the Mars Exploration Rover during spacecraft assembly.</title>
        <authorList>
            <person name="Seuylemezian A."/>
            <person name="Vaishampayan P."/>
        </authorList>
    </citation>
    <scope>NUCLEOTIDE SEQUENCE [LARGE SCALE GENOMIC DNA]</scope>
    <source>
        <strain evidence="1 2">MER_111</strain>
    </source>
</reference>
<evidence type="ECO:0000313" key="2">
    <source>
        <dbReference type="Proteomes" id="UP000367750"/>
    </source>
</evidence>
<sequence>MAAKVFVSIDGDVKEAVKGARYPKNALVFSPIERPSGDYQRKKELAYEETSASIEKMMEKLNRRALS</sequence>
<dbReference type="OrthoDB" id="2656816at2"/>
<dbReference type="EMBL" id="VYKK01000030">
    <property type="protein sequence ID" value="KAA8997226.1"/>
    <property type="molecule type" value="Genomic_DNA"/>
</dbReference>
<comment type="caution">
    <text evidence="1">The sequence shown here is derived from an EMBL/GenBank/DDBJ whole genome shotgun (WGS) entry which is preliminary data.</text>
</comment>
<keyword evidence="2" id="KW-1185">Reference proteome</keyword>
<accession>A0A5J5FUA6</accession>
<organism evidence="1 2">
    <name type="scientific">Paenibacillus spiritus</name>
    <dbReference type="NCBI Taxonomy" id="2496557"/>
    <lineage>
        <taxon>Bacteria</taxon>
        <taxon>Bacillati</taxon>
        <taxon>Bacillota</taxon>
        <taxon>Bacilli</taxon>
        <taxon>Bacillales</taxon>
        <taxon>Paenibacillaceae</taxon>
        <taxon>Paenibacillus</taxon>
    </lineage>
</organism>
<protein>
    <submittedName>
        <fullName evidence="1">Uncharacterized protein</fullName>
    </submittedName>
</protein>